<accession>A0A347UI32</accession>
<feature type="active site" description="Nucleophile; methyl group acceptor" evidence="9">
    <location>
        <position position="116"/>
    </location>
</feature>
<dbReference type="OrthoDB" id="9802228at2"/>
<organism evidence="12 13">
    <name type="scientific">Profundibacter amoris</name>
    <dbReference type="NCBI Taxonomy" id="2171755"/>
    <lineage>
        <taxon>Bacteria</taxon>
        <taxon>Pseudomonadati</taxon>
        <taxon>Pseudomonadota</taxon>
        <taxon>Alphaproteobacteria</taxon>
        <taxon>Rhodobacterales</taxon>
        <taxon>Paracoccaceae</taxon>
        <taxon>Profundibacter</taxon>
    </lineage>
</organism>
<reference evidence="12 13" key="1">
    <citation type="submission" date="2018-09" db="EMBL/GenBank/DDBJ databases">
        <title>Profundibacter amoris BAR1 gen. nov., sp. nov., a new member of the Roseobacter clade isolated at Lokis Castle Vent Field on the Arctic Mid-Oceanic Ridge.</title>
        <authorList>
            <person name="Le Moine Bauer S."/>
            <person name="Sjoeberg A.G."/>
            <person name="L'Haridon S."/>
            <person name="Stokke R."/>
            <person name="Roalkvam I."/>
            <person name="Steen I.H."/>
            <person name="Dahle H."/>
        </authorList>
    </citation>
    <scope>NUCLEOTIDE SEQUENCE [LARGE SCALE GENOMIC DNA]</scope>
    <source>
        <strain evidence="12 13">BAR1</strain>
    </source>
</reference>
<keyword evidence="3 9" id="KW-0963">Cytoplasm</keyword>
<dbReference type="Pfam" id="PF02870">
    <property type="entry name" value="Methyltransf_1N"/>
    <property type="match status" value="1"/>
</dbReference>
<keyword evidence="7 9" id="KW-0234">DNA repair</keyword>
<dbReference type="InterPro" id="IPR036388">
    <property type="entry name" value="WH-like_DNA-bd_sf"/>
</dbReference>
<dbReference type="Pfam" id="PF01035">
    <property type="entry name" value="DNA_binding_1"/>
    <property type="match status" value="1"/>
</dbReference>
<dbReference type="HAMAP" id="MF_00772">
    <property type="entry name" value="OGT"/>
    <property type="match status" value="1"/>
</dbReference>
<dbReference type="GO" id="GO:0003908">
    <property type="term" value="F:methylated-DNA-[protein]-cysteine S-methyltransferase activity"/>
    <property type="evidence" value="ECO:0007669"/>
    <property type="project" value="UniProtKB-UniRule"/>
</dbReference>
<dbReference type="PANTHER" id="PTHR10815">
    <property type="entry name" value="METHYLATED-DNA--PROTEIN-CYSTEINE METHYLTRANSFERASE"/>
    <property type="match status" value="1"/>
</dbReference>
<evidence type="ECO:0000259" key="11">
    <source>
        <dbReference type="Pfam" id="PF02870"/>
    </source>
</evidence>
<feature type="domain" description="Methylated-DNA-[protein]-cysteine S-methyltransferase DNA binding" evidence="10">
    <location>
        <begin position="67"/>
        <end position="150"/>
    </location>
</feature>
<sequence>MSVATIDTPTGPMTLTEENGAITAAMWGGPKGEDDTPLLRGAATQIGEYFAGTRTGFDLPLRVNGSEFQQAVCDAMLAIPYGETVTYGDIAKQLNVPAQAVGQACGGNPIPLIIPCHRVLGANGLGGFSGDGGGMAGVELKVQLLRHEGAAGLLI</sequence>
<evidence type="ECO:0000313" key="12">
    <source>
        <dbReference type="EMBL" id="AXX98510.1"/>
    </source>
</evidence>
<comment type="function">
    <text evidence="9">Involved in the cellular defense against the biological effects of O6-methylguanine (O6-MeG) and O4-methylthymine (O4-MeT) in DNA. Repairs the methylated nucleobase in DNA by stoichiometrically transferring the methyl group to a cysteine residue in the enzyme. This is a suicide reaction: the enzyme is irreversibly inactivated.</text>
</comment>
<dbReference type="GO" id="GO:0006307">
    <property type="term" value="P:DNA alkylation repair"/>
    <property type="evidence" value="ECO:0007669"/>
    <property type="project" value="UniProtKB-UniRule"/>
</dbReference>
<keyword evidence="6 9" id="KW-0227">DNA damage</keyword>
<dbReference type="CDD" id="cd06445">
    <property type="entry name" value="ATase"/>
    <property type="match status" value="1"/>
</dbReference>
<dbReference type="InterPro" id="IPR023546">
    <property type="entry name" value="MGMT"/>
</dbReference>
<dbReference type="InterPro" id="IPR036217">
    <property type="entry name" value="MethylDNA_cys_MeTrfase_DNAb"/>
</dbReference>
<evidence type="ECO:0000259" key="10">
    <source>
        <dbReference type="Pfam" id="PF01035"/>
    </source>
</evidence>
<comment type="similarity">
    <text evidence="2 9">Belongs to the MGMT family.</text>
</comment>
<evidence type="ECO:0000256" key="9">
    <source>
        <dbReference type="HAMAP-Rule" id="MF_00772"/>
    </source>
</evidence>
<proteinExistence type="inferred from homology"/>
<name>A0A347UI32_9RHOB</name>
<keyword evidence="4 9" id="KW-0489">Methyltransferase</keyword>
<dbReference type="PROSITE" id="PS00374">
    <property type="entry name" value="MGMT"/>
    <property type="match status" value="1"/>
</dbReference>
<evidence type="ECO:0000313" key="13">
    <source>
        <dbReference type="Proteomes" id="UP000261704"/>
    </source>
</evidence>
<dbReference type="GO" id="GO:0032259">
    <property type="term" value="P:methylation"/>
    <property type="evidence" value="ECO:0007669"/>
    <property type="project" value="UniProtKB-KW"/>
</dbReference>
<dbReference type="InterPro" id="IPR001497">
    <property type="entry name" value="MethylDNA_cys_MeTrfase_AS"/>
</dbReference>
<dbReference type="Gene3D" id="3.30.160.70">
    <property type="entry name" value="Methylated DNA-protein cysteine methyltransferase domain"/>
    <property type="match status" value="1"/>
</dbReference>
<dbReference type="KEGG" id="pamo:BAR1_11620"/>
<evidence type="ECO:0000256" key="3">
    <source>
        <dbReference type="ARBA" id="ARBA00022490"/>
    </source>
</evidence>
<dbReference type="Gene3D" id="1.10.10.10">
    <property type="entry name" value="Winged helix-like DNA-binding domain superfamily/Winged helix DNA-binding domain"/>
    <property type="match status" value="1"/>
</dbReference>
<dbReference type="InterPro" id="IPR036631">
    <property type="entry name" value="MGMT_N_sf"/>
</dbReference>
<protein>
    <recommendedName>
        <fullName evidence="9">Methylated-DNA--protein-cysteine methyltransferase</fullName>
        <ecNumber evidence="9">2.1.1.63</ecNumber>
    </recommendedName>
    <alternativeName>
        <fullName evidence="9">6-O-methylguanine-DNA methyltransferase</fullName>
        <shortName evidence="9">MGMT</shortName>
    </alternativeName>
    <alternativeName>
        <fullName evidence="9">O-6-methylguanine-DNA-alkyltransferase</fullName>
    </alternativeName>
</protein>
<dbReference type="InterPro" id="IPR014048">
    <property type="entry name" value="MethylDNA_cys_MeTrfase_DNA-bd"/>
</dbReference>
<dbReference type="FunFam" id="1.10.10.10:FF:000214">
    <property type="entry name" value="Methylated-DNA--protein-cysteine methyltransferase"/>
    <property type="match status" value="1"/>
</dbReference>
<comment type="catalytic activity">
    <reaction evidence="1 9">
        <text>a 4-O-methyl-thymidine in DNA + L-cysteinyl-[protein] = a thymidine in DNA + S-methyl-L-cysteinyl-[protein]</text>
        <dbReference type="Rhea" id="RHEA:53428"/>
        <dbReference type="Rhea" id="RHEA-COMP:10131"/>
        <dbReference type="Rhea" id="RHEA-COMP:10132"/>
        <dbReference type="Rhea" id="RHEA-COMP:13555"/>
        <dbReference type="Rhea" id="RHEA-COMP:13556"/>
        <dbReference type="ChEBI" id="CHEBI:29950"/>
        <dbReference type="ChEBI" id="CHEBI:82612"/>
        <dbReference type="ChEBI" id="CHEBI:137386"/>
        <dbReference type="ChEBI" id="CHEBI:137387"/>
        <dbReference type="EC" id="2.1.1.63"/>
    </reaction>
</comment>
<dbReference type="EC" id="2.1.1.63" evidence="9"/>
<evidence type="ECO:0000256" key="1">
    <source>
        <dbReference type="ARBA" id="ARBA00001286"/>
    </source>
</evidence>
<dbReference type="PANTHER" id="PTHR10815:SF13">
    <property type="entry name" value="METHYLATED-DNA--PROTEIN-CYSTEINE METHYLTRANSFERASE"/>
    <property type="match status" value="1"/>
</dbReference>
<evidence type="ECO:0000256" key="2">
    <source>
        <dbReference type="ARBA" id="ARBA00008711"/>
    </source>
</evidence>
<comment type="subcellular location">
    <subcellularLocation>
        <location evidence="9">Cytoplasm</location>
    </subcellularLocation>
</comment>
<dbReference type="SUPFAM" id="SSF53155">
    <property type="entry name" value="Methylated DNA-protein cysteine methyltransferase domain"/>
    <property type="match status" value="1"/>
</dbReference>
<comment type="catalytic activity">
    <reaction evidence="8 9">
        <text>a 6-O-methyl-2'-deoxyguanosine in DNA + L-cysteinyl-[protein] = S-methyl-L-cysteinyl-[protein] + a 2'-deoxyguanosine in DNA</text>
        <dbReference type="Rhea" id="RHEA:24000"/>
        <dbReference type="Rhea" id="RHEA-COMP:10131"/>
        <dbReference type="Rhea" id="RHEA-COMP:10132"/>
        <dbReference type="Rhea" id="RHEA-COMP:11367"/>
        <dbReference type="Rhea" id="RHEA-COMP:11368"/>
        <dbReference type="ChEBI" id="CHEBI:29950"/>
        <dbReference type="ChEBI" id="CHEBI:82612"/>
        <dbReference type="ChEBI" id="CHEBI:85445"/>
        <dbReference type="ChEBI" id="CHEBI:85448"/>
        <dbReference type="EC" id="2.1.1.63"/>
    </reaction>
</comment>
<dbReference type="RefSeq" id="WP_118943165.1">
    <property type="nucleotide sequence ID" value="NZ_CP032125.1"/>
</dbReference>
<evidence type="ECO:0000256" key="4">
    <source>
        <dbReference type="ARBA" id="ARBA00022603"/>
    </source>
</evidence>
<evidence type="ECO:0000256" key="8">
    <source>
        <dbReference type="ARBA" id="ARBA00049348"/>
    </source>
</evidence>
<feature type="domain" description="Methylguanine DNA methyltransferase ribonuclease-like" evidence="11">
    <location>
        <begin position="4"/>
        <end position="62"/>
    </location>
</feature>
<evidence type="ECO:0000256" key="6">
    <source>
        <dbReference type="ARBA" id="ARBA00022763"/>
    </source>
</evidence>
<dbReference type="SUPFAM" id="SSF46767">
    <property type="entry name" value="Methylated DNA-protein cysteine methyltransferase, C-terminal domain"/>
    <property type="match status" value="1"/>
</dbReference>
<dbReference type="GO" id="GO:0005737">
    <property type="term" value="C:cytoplasm"/>
    <property type="evidence" value="ECO:0007669"/>
    <property type="project" value="UniProtKB-SubCell"/>
</dbReference>
<dbReference type="InterPro" id="IPR008332">
    <property type="entry name" value="MethylG_MeTrfase_N"/>
</dbReference>
<dbReference type="AlphaFoldDB" id="A0A347UI32"/>
<comment type="miscellaneous">
    <text evidence="9">This enzyme catalyzes only one turnover and therefore is not strictly catalytic. According to one definition, an enzyme is a biocatalyst that acts repeatedly and over many reaction cycles.</text>
</comment>
<dbReference type="Proteomes" id="UP000261704">
    <property type="component" value="Chromosome"/>
</dbReference>
<dbReference type="EMBL" id="CP032125">
    <property type="protein sequence ID" value="AXX98510.1"/>
    <property type="molecule type" value="Genomic_DNA"/>
</dbReference>
<keyword evidence="13" id="KW-1185">Reference proteome</keyword>
<gene>
    <name evidence="12" type="ORF">BAR1_11620</name>
</gene>
<evidence type="ECO:0000256" key="5">
    <source>
        <dbReference type="ARBA" id="ARBA00022679"/>
    </source>
</evidence>
<evidence type="ECO:0000256" key="7">
    <source>
        <dbReference type="ARBA" id="ARBA00023204"/>
    </source>
</evidence>
<keyword evidence="5 9" id="KW-0808">Transferase</keyword>
<dbReference type="NCBIfam" id="TIGR00589">
    <property type="entry name" value="ogt"/>
    <property type="match status" value="1"/>
</dbReference>